<dbReference type="SUPFAM" id="SSF53335">
    <property type="entry name" value="S-adenosyl-L-methionine-dependent methyltransferases"/>
    <property type="match status" value="1"/>
</dbReference>
<keyword evidence="1 5" id="KW-0489">Methyltransferase</keyword>
<dbReference type="Gene3D" id="3.40.50.150">
    <property type="entry name" value="Vaccinia Virus protein VP39"/>
    <property type="match status" value="1"/>
</dbReference>
<dbReference type="Pfam" id="PF13649">
    <property type="entry name" value="Methyltransf_25"/>
    <property type="match status" value="1"/>
</dbReference>
<evidence type="ECO:0000256" key="2">
    <source>
        <dbReference type="ARBA" id="ARBA00022679"/>
    </source>
</evidence>
<dbReference type="PANTHER" id="PTHR43464:SF19">
    <property type="entry name" value="UBIQUINONE BIOSYNTHESIS O-METHYLTRANSFERASE, MITOCHONDRIAL"/>
    <property type="match status" value="1"/>
</dbReference>
<dbReference type="EMBL" id="JAJFZP010000007">
    <property type="protein sequence ID" value="MCC3269708.1"/>
    <property type="molecule type" value="Genomic_DNA"/>
</dbReference>
<accession>A0A9X1M1J6</accession>
<feature type="domain" description="Methyltransferase" evidence="4">
    <location>
        <begin position="44"/>
        <end position="136"/>
    </location>
</feature>
<dbReference type="Proteomes" id="UP001139264">
    <property type="component" value="Unassembled WGS sequence"/>
</dbReference>
<dbReference type="InterPro" id="IPR029063">
    <property type="entry name" value="SAM-dependent_MTases_sf"/>
</dbReference>
<dbReference type="GO" id="GO:0032259">
    <property type="term" value="P:methylation"/>
    <property type="evidence" value="ECO:0007669"/>
    <property type="project" value="UniProtKB-KW"/>
</dbReference>
<keyword evidence="3" id="KW-0949">S-adenosyl-L-methionine</keyword>
<proteinExistence type="predicted"/>
<gene>
    <name evidence="5" type="ORF">LJ751_10065</name>
</gene>
<evidence type="ECO:0000313" key="6">
    <source>
        <dbReference type="Proteomes" id="UP001139264"/>
    </source>
</evidence>
<protein>
    <submittedName>
        <fullName evidence="5">Class I SAM-dependent methyltransferase</fullName>
    </submittedName>
</protein>
<dbReference type="AlphaFoldDB" id="A0A9X1M1J6"/>
<comment type="caution">
    <text evidence="5">The sequence shown here is derived from an EMBL/GenBank/DDBJ whole genome shotgun (WGS) entry which is preliminary data.</text>
</comment>
<dbReference type="GO" id="GO:0008168">
    <property type="term" value="F:methyltransferase activity"/>
    <property type="evidence" value="ECO:0007669"/>
    <property type="project" value="UniProtKB-KW"/>
</dbReference>
<evidence type="ECO:0000256" key="3">
    <source>
        <dbReference type="ARBA" id="ARBA00022691"/>
    </source>
</evidence>
<dbReference type="CDD" id="cd02440">
    <property type="entry name" value="AdoMet_MTases"/>
    <property type="match status" value="1"/>
</dbReference>
<organism evidence="5 6">
    <name type="scientific">Arthrobacter gengyunqii</name>
    <dbReference type="NCBI Taxonomy" id="2886940"/>
    <lineage>
        <taxon>Bacteria</taxon>
        <taxon>Bacillati</taxon>
        <taxon>Actinomycetota</taxon>
        <taxon>Actinomycetes</taxon>
        <taxon>Micrococcales</taxon>
        <taxon>Micrococcaceae</taxon>
        <taxon>Arthrobacter</taxon>
    </lineage>
</organism>
<keyword evidence="2" id="KW-0808">Transferase</keyword>
<evidence type="ECO:0000256" key="1">
    <source>
        <dbReference type="ARBA" id="ARBA00022603"/>
    </source>
</evidence>
<dbReference type="PANTHER" id="PTHR43464">
    <property type="entry name" value="METHYLTRANSFERASE"/>
    <property type="match status" value="1"/>
</dbReference>
<sequence>MVDTHYSEPRLVALYDEDNSGRWDTDFYAGLLGRLGEGHGPLRIADVGCGTGSFGVRLAQAGHTVTGIDPAPGMLAAARSRDGAELVTWLDGIAADLPEGPFDAVVMTGHAFQCLLTEAEILSTLEAVSSRLTPGGTFFFESRNPAVKAWLEWDSSSAGPELQESSAGTLEVEWELITAVEEPDGVLVTFEDRTRFLSDDERFTSRSTLKFSSADVLARLLAKAGFSDVDWYGDWNGGVLEPASSREIIVAARTPA</sequence>
<evidence type="ECO:0000313" key="5">
    <source>
        <dbReference type="EMBL" id="MCC3269708.1"/>
    </source>
</evidence>
<dbReference type="RefSeq" id="WP_227908081.1">
    <property type="nucleotide sequence ID" value="NZ_CP095461.1"/>
</dbReference>
<dbReference type="InterPro" id="IPR041698">
    <property type="entry name" value="Methyltransf_25"/>
</dbReference>
<reference evidence="5" key="1">
    <citation type="submission" date="2021-10" db="EMBL/GenBank/DDBJ databases">
        <title>Novel species in genus Arthrobacter.</title>
        <authorList>
            <person name="Liu Y."/>
        </authorList>
    </citation>
    <scope>NUCLEOTIDE SEQUENCE</scope>
    <source>
        <strain evidence="5">Zg-Y809</strain>
    </source>
</reference>
<name>A0A9X1M1J6_9MICC</name>
<evidence type="ECO:0000259" key="4">
    <source>
        <dbReference type="Pfam" id="PF13649"/>
    </source>
</evidence>